<name>A0A7J6WID5_THATH</name>
<dbReference type="EMBL" id="JABWDY010015015">
    <property type="protein sequence ID" value="KAF5197174.1"/>
    <property type="molecule type" value="Genomic_DNA"/>
</dbReference>
<gene>
    <name evidence="1" type="ORF">FRX31_013239</name>
</gene>
<keyword evidence="2" id="KW-1185">Reference proteome</keyword>
<reference evidence="1 2" key="1">
    <citation type="submission" date="2020-06" db="EMBL/GenBank/DDBJ databases">
        <title>Transcriptomic and genomic resources for Thalictrum thalictroides and T. hernandezii: Facilitating candidate gene discovery in an emerging model plant lineage.</title>
        <authorList>
            <person name="Arias T."/>
            <person name="Riano-Pachon D.M."/>
            <person name="Di Stilio V.S."/>
        </authorList>
    </citation>
    <scope>NUCLEOTIDE SEQUENCE [LARGE SCALE GENOMIC DNA]</scope>
    <source>
        <strain evidence="2">cv. WT478/WT964</strain>
        <tissue evidence="1">Leaves</tissue>
    </source>
</reference>
<evidence type="ECO:0000313" key="2">
    <source>
        <dbReference type="Proteomes" id="UP000554482"/>
    </source>
</evidence>
<dbReference type="Proteomes" id="UP000554482">
    <property type="component" value="Unassembled WGS sequence"/>
</dbReference>
<protein>
    <submittedName>
        <fullName evidence="1">Uncharacterized protein</fullName>
    </submittedName>
</protein>
<dbReference type="AlphaFoldDB" id="A0A7J6WID5"/>
<evidence type="ECO:0000313" key="1">
    <source>
        <dbReference type="EMBL" id="KAF5197174.1"/>
    </source>
</evidence>
<proteinExistence type="predicted"/>
<accession>A0A7J6WID5</accession>
<comment type="caution">
    <text evidence="1">The sequence shown here is derived from an EMBL/GenBank/DDBJ whole genome shotgun (WGS) entry which is preliminary data.</text>
</comment>
<sequence length="120" mass="13110">MFDAAVGDIAIVSHRHKLVDFLHPWSDAGIHIMCFKSSKGLVHASPEDEDGDPDIQAAIELVEHDPNNNTNIHAAHDANDIVPDIPAARTAHDEQDHGGIKYQHTSFTMKDITIGKPCIS</sequence>
<dbReference type="OrthoDB" id="5984008at2759"/>
<dbReference type="Gene3D" id="3.40.190.10">
    <property type="entry name" value="Periplasmic binding protein-like II"/>
    <property type="match status" value="1"/>
</dbReference>
<organism evidence="1 2">
    <name type="scientific">Thalictrum thalictroides</name>
    <name type="common">Rue-anemone</name>
    <name type="synonym">Anemone thalictroides</name>
    <dbReference type="NCBI Taxonomy" id="46969"/>
    <lineage>
        <taxon>Eukaryota</taxon>
        <taxon>Viridiplantae</taxon>
        <taxon>Streptophyta</taxon>
        <taxon>Embryophyta</taxon>
        <taxon>Tracheophyta</taxon>
        <taxon>Spermatophyta</taxon>
        <taxon>Magnoliopsida</taxon>
        <taxon>Ranunculales</taxon>
        <taxon>Ranunculaceae</taxon>
        <taxon>Thalictroideae</taxon>
        <taxon>Thalictrum</taxon>
    </lineage>
</organism>